<evidence type="ECO:0000313" key="2">
    <source>
        <dbReference type="EMBL" id="DAD21814.1"/>
    </source>
</evidence>
<keyword evidence="3" id="KW-1185">Reference proteome</keyword>
<keyword evidence="1" id="KW-0812">Transmembrane</keyword>
<keyword evidence="1" id="KW-0472">Membrane</keyword>
<gene>
    <name evidence="2" type="ORF">HUJ06_023277</name>
</gene>
<dbReference type="EMBL" id="DUZY01000001">
    <property type="protein sequence ID" value="DAD21814.1"/>
    <property type="molecule type" value="Genomic_DNA"/>
</dbReference>
<protein>
    <submittedName>
        <fullName evidence="2">Uncharacterized protein</fullName>
    </submittedName>
</protein>
<dbReference type="Proteomes" id="UP000607653">
    <property type="component" value="Unassembled WGS sequence"/>
</dbReference>
<keyword evidence="1" id="KW-1133">Transmembrane helix</keyword>
<organism evidence="2 3">
    <name type="scientific">Nelumbo nucifera</name>
    <name type="common">Sacred lotus</name>
    <dbReference type="NCBI Taxonomy" id="4432"/>
    <lineage>
        <taxon>Eukaryota</taxon>
        <taxon>Viridiplantae</taxon>
        <taxon>Streptophyta</taxon>
        <taxon>Embryophyta</taxon>
        <taxon>Tracheophyta</taxon>
        <taxon>Spermatophyta</taxon>
        <taxon>Magnoliopsida</taxon>
        <taxon>Proteales</taxon>
        <taxon>Nelumbonaceae</taxon>
        <taxon>Nelumbo</taxon>
    </lineage>
</organism>
<proteinExistence type="predicted"/>
<evidence type="ECO:0000313" key="3">
    <source>
        <dbReference type="Proteomes" id="UP000607653"/>
    </source>
</evidence>
<accession>A0A822XJT9</accession>
<feature type="transmembrane region" description="Helical" evidence="1">
    <location>
        <begin position="12"/>
        <end position="31"/>
    </location>
</feature>
<dbReference type="AlphaFoldDB" id="A0A822XJT9"/>
<sequence>MANPGPGVGLTQMIDCVVLAFSGCHVAGVTLSMHRRRRIYKHNFFETIGRAPFSSDCVDGLYLHPSNVSRSRSWLRFGIFLQVNVNGSHCVEHLQVERNLNTLYGA</sequence>
<evidence type="ECO:0000256" key="1">
    <source>
        <dbReference type="SAM" id="Phobius"/>
    </source>
</evidence>
<reference evidence="2 3" key="1">
    <citation type="journal article" date="2020" name="Mol. Biol. Evol.">
        <title>Distinct Expression and Methylation Patterns for Genes with Different Fates following a Single Whole-Genome Duplication in Flowering Plants.</title>
        <authorList>
            <person name="Shi T."/>
            <person name="Rahmani R.S."/>
            <person name="Gugger P.F."/>
            <person name="Wang M."/>
            <person name="Li H."/>
            <person name="Zhang Y."/>
            <person name="Li Z."/>
            <person name="Wang Q."/>
            <person name="Van de Peer Y."/>
            <person name="Marchal K."/>
            <person name="Chen J."/>
        </authorList>
    </citation>
    <scope>NUCLEOTIDE SEQUENCE [LARGE SCALE GENOMIC DNA]</scope>
    <source>
        <tissue evidence="2">Leaf</tissue>
    </source>
</reference>
<comment type="caution">
    <text evidence="2">The sequence shown here is derived from an EMBL/GenBank/DDBJ whole genome shotgun (WGS) entry which is preliminary data.</text>
</comment>
<name>A0A822XJT9_NELNU</name>